<sequence length="187" mass="21597">MEEQGESKMPKLKKETADFQLFDDPIAAFLYDVNIILRNEIAELETKKDKFHCFQMKLALVAVVNECVSSSLIQFFRPIGNRFKAAEASLQNFHQRWEKDVAIISNIAAVHERTDPLKKQDIIKVLEASCGEYAKVKSYFATLREEWDSAKGKIDRDLTRCIYQVTRLTKALESQKGRTHLQKLGWI</sequence>
<dbReference type="Proteomes" id="UP001642540">
    <property type="component" value="Unassembled WGS sequence"/>
</dbReference>
<protein>
    <submittedName>
        <fullName evidence="1">Uncharacterized protein</fullName>
    </submittedName>
</protein>
<comment type="caution">
    <text evidence="1">The sequence shown here is derived from an EMBL/GenBank/DDBJ whole genome shotgun (WGS) entry which is preliminary data.</text>
</comment>
<reference evidence="1 2" key="1">
    <citation type="submission" date="2024-08" db="EMBL/GenBank/DDBJ databases">
        <authorList>
            <person name="Cucini C."/>
            <person name="Frati F."/>
        </authorList>
    </citation>
    <scope>NUCLEOTIDE SEQUENCE [LARGE SCALE GENOMIC DNA]</scope>
</reference>
<dbReference type="EMBL" id="CAXLJM020000039">
    <property type="protein sequence ID" value="CAL8107795.1"/>
    <property type="molecule type" value="Genomic_DNA"/>
</dbReference>
<evidence type="ECO:0000313" key="2">
    <source>
        <dbReference type="Proteomes" id="UP001642540"/>
    </source>
</evidence>
<gene>
    <name evidence="1" type="ORF">ODALV1_LOCUS12773</name>
</gene>
<accession>A0ABP1QNW0</accession>
<name>A0ABP1QNW0_9HEXA</name>
<proteinExistence type="predicted"/>
<keyword evidence="2" id="KW-1185">Reference proteome</keyword>
<evidence type="ECO:0000313" key="1">
    <source>
        <dbReference type="EMBL" id="CAL8107795.1"/>
    </source>
</evidence>
<organism evidence="1 2">
    <name type="scientific">Orchesella dallaii</name>
    <dbReference type="NCBI Taxonomy" id="48710"/>
    <lineage>
        <taxon>Eukaryota</taxon>
        <taxon>Metazoa</taxon>
        <taxon>Ecdysozoa</taxon>
        <taxon>Arthropoda</taxon>
        <taxon>Hexapoda</taxon>
        <taxon>Collembola</taxon>
        <taxon>Entomobryomorpha</taxon>
        <taxon>Entomobryoidea</taxon>
        <taxon>Orchesellidae</taxon>
        <taxon>Orchesellinae</taxon>
        <taxon>Orchesella</taxon>
    </lineage>
</organism>